<keyword evidence="4" id="KW-0443">Lipid metabolism</keyword>
<organism evidence="5 6">
    <name type="scientific">Nocardioides vastitatis</name>
    <dbReference type="NCBI Taxonomy" id="2568655"/>
    <lineage>
        <taxon>Bacteria</taxon>
        <taxon>Bacillati</taxon>
        <taxon>Actinomycetota</taxon>
        <taxon>Actinomycetes</taxon>
        <taxon>Propionibacteriales</taxon>
        <taxon>Nocardioidaceae</taxon>
        <taxon>Nocardioides</taxon>
    </lineage>
</organism>
<evidence type="ECO:0000313" key="6">
    <source>
        <dbReference type="Proteomes" id="UP001596072"/>
    </source>
</evidence>
<dbReference type="CDD" id="cd03443">
    <property type="entry name" value="PaaI_thioesterase"/>
    <property type="match status" value="1"/>
</dbReference>
<evidence type="ECO:0000256" key="3">
    <source>
        <dbReference type="ARBA" id="ARBA00022832"/>
    </source>
</evidence>
<evidence type="ECO:0000256" key="2">
    <source>
        <dbReference type="ARBA" id="ARBA00022801"/>
    </source>
</evidence>
<dbReference type="PANTHER" id="PTHR12418:SF19">
    <property type="entry name" value="ACYL-COENZYME A THIOESTERASE THEM4"/>
    <property type="match status" value="1"/>
</dbReference>
<dbReference type="GO" id="GO:0016787">
    <property type="term" value="F:hydrolase activity"/>
    <property type="evidence" value="ECO:0007669"/>
    <property type="project" value="UniProtKB-KW"/>
</dbReference>
<dbReference type="RefSeq" id="WP_136433481.1">
    <property type="nucleotide sequence ID" value="NZ_JBHSNS010000001.1"/>
</dbReference>
<dbReference type="Gene3D" id="3.10.129.10">
    <property type="entry name" value="Hotdog Thioesterase"/>
    <property type="match status" value="1"/>
</dbReference>
<accession>A0ABW0ZDT8</accession>
<reference evidence="6" key="1">
    <citation type="journal article" date="2019" name="Int. J. Syst. Evol. Microbiol.">
        <title>The Global Catalogue of Microorganisms (GCM) 10K type strain sequencing project: providing services to taxonomists for standard genome sequencing and annotation.</title>
        <authorList>
            <consortium name="The Broad Institute Genomics Platform"/>
            <consortium name="The Broad Institute Genome Sequencing Center for Infectious Disease"/>
            <person name="Wu L."/>
            <person name="Ma J."/>
        </authorList>
    </citation>
    <scope>NUCLEOTIDE SEQUENCE [LARGE SCALE GENOMIC DNA]</scope>
    <source>
        <strain evidence="6">YIM 94188</strain>
    </source>
</reference>
<dbReference type="Proteomes" id="UP001596072">
    <property type="component" value="Unassembled WGS sequence"/>
</dbReference>
<gene>
    <name evidence="5" type="ORF">ACFPQB_00565</name>
</gene>
<dbReference type="EMBL" id="JBHSNS010000001">
    <property type="protein sequence ID" value="MFC5727389.1"/>
    <property type="molecule type" value="Genomic_DNA"/>
</dbReference>
<evidence type="ECO:0000313" key="5">
    <source>
        <dbReference type="EMBL" id="MFC5727389.1"/>
    </source>
</evidence>
<name>A0ABW0ZDT8_9ACTN</name>
<keyword evidence="6" id="KW-1185">Reference proteome</keyword>
<dbReference type="InterPro" id="IPR029069">
    <property type="entry name" value="HotDog_dom_sf"/>
</dbReference>
<dbReference type="PANTHER" id="PTHR12418">
    <property type="entry name" value="ACYL-COENZYME A THIOESTERASE THEM4"/>
    <property type="match status" value="1"/>
</dbReference>
<keyword evidence="2 5" id="KW-0378">Hydrolase</keyword>
<comment type="caution">
    <text evidence="5">The sequence shown here is derived from an EMBL/GenBank/DDBJ whole genome shotgun (WGS) entry which is preliminary data.</text>
</comment>
<proteinExistence type="predicted"/>
<dbReference type="InterPro" id="IPR052365">
    <property type="entry name" value="THEM4/THEM5_acyl-CoA_thioest"/>
</dbReference>
<keyword evidence="1" id="KW-0963">Cytoplasm</keyword>
<dbReference type="SUPFAM" id="SSF54637">
    <property type="entry name" value="Thioesterase/thiol ester dehydrase-isomerase"/>
    <property type="match status" value="1"/>
</dbReference>
<evidence type="ECO:0000256" key="1">
    <source>
        <dbReference type="ARBA" id="ARBA00022490"/>
    </source>
</evidence>
<protein>
    <submittedName>
        <fullName evidence="5">PaaI family thioesterase</fullName>
        <ecNumber evidence="5">3.1.2.-</ecNumber>
    </submittedName>
</protein>
<sequence>MDPFPTSPPDQTPEEEIAREVGLWRPFTQAVRDLVDASVLTAVDEDEIRAAQAEIEQIVSRLRKEQLSETLGMTHRPNGRRRPWGNPVIGVRNPIAPPLVVRTEATGRAESDFHCGAAYEGPPGLVHGGVVSLLLDQMLGQAVGAGGRPGMTGTLTIVYRTGTPLGDLRCEAWIERHDEVKTWAKGHIIGPDGVTAEAEGVFILPRWVRERMAAAAAGEDVPPVPGLRIFE</sequence>
<evidence type="ECO:0000256" key="4">
    <source>
        <dbReference type="ARBA" id="ARBA00023098"/>
    </source>
</evidence>
<keyword evidence="3" id="KW-0276">Fatty acid metabolism</keyword>
<dbReference type="EC" id="3.1.2.-" evidence="5"/>